<evidence type="ECO:0000256" key="8">
    <source>
        <dbReference type="SAM" id="Phobius"/>
    </source>
</evidence>
<keyword evidence="7 8" id="KW-0472">Membrane</keyword>
<name>A0A507CHK9_9FUNG</name>
<keyword evidence="3" id="KW-0337">GPI-anchor biosynthesis</keyword>
<evidence type="ECO:0000256" key="5">
    <source>
        <dbReference type="ARBA" id="ARBA00022824"/>
    </source>
</evidence>
<dbReference type="Proteomes" id="UP000319731">
    <property type="component" value="Unassembled WGS sequence"/>
</dbReference>
<feature type="transmembrane region" description="Helical" evidence="8">
    <location>
        <begin position="183"/>
        <end position="206"/>
    </location>
</feature>
<evidence type="ECO:0000256" key="3">
    <source>
        <dbReference type="ARBA" id="ARBA00022502"/>
    </source>
</evidence>
<evidence type="ECO:0000256" key="1">
    <source>
        <dbReference type="ARBA" id="ARBA00004477"/>
    </source>
</evidence>
<comment type="pathway">
    <text evidence="2">Glycolipid biosynthesis; glycosylphosphatidylinositol-anchor biosynthesis.</text>
</comment>
<dbReference type="Pfam" id="PF06699">
    <property type="entry name" value="PIG-F"/>
    <property type="match status" value="1"/>
</dbReference>
<dbReference type="RefSeq" id="XP_031027245.1">
    <property type="nucleotide sequence ID" value="XM_031166719.1"/>
</dbReference>
<evidence type="ECO:0000256" key="6">
    <source>
        <dbReference type="ARBA" id="ARBA00022989"/>
    </source>
</evidence>
<proteinExistence type="predicted"/>
<sequence>MLQPLPVTSLDLVLFLYYIREFLISGQIESFYTLTLSFYTTRIVAIGYLKYTNDTSKGNAANSTRFFLGKTIQDSTWHMITSAVYSTATTFTGICGLVMLLVVFGLPLFDQVEATWLASCFVGSLVILPASNILGINEAAWTRFLTLKPETPEEKELLHTLFACLGGMWVGGLATPLDWNQAWQIWPAPTFIGSFVGYSIATLSTLSTLKV</sequence>
<keyword evidence="6 8" id="KW-1133">Transmembrane helix</keyword>
<organism evidence="9 10">
    <name type="scientific">Synchytrium microbalum</name>
    <dbReference type="NCBI Taxonomy" id="1806994"/>
    <lineage>
        <taxon>Eukaryota</taxon>
        <taxon>Fungi</taxon>
        <taxon>Fungi incertae sedis</taxon>
        <taxon>Chytridiomycota</taxon>
        <taxon>Chytridiomycota incertae sedis</taxon>
        <taxon>Chytridiomycetes</taxon>
        <taxon>Synchytriales</taxon>
        <taxon>Synchytriaceae</taxon>
        <taxon>Synchytrium</taxon>
    </lineage>
</organism>
<gene>
    <name evidence="9" type="ORF">SmJEL517_g00790</name>
</gene>
<dbReference type="AlphaFoldDB" id="A0A507CHK9"/>
<reference evidence="9 10" key="1">
    <citation type="journal article" date="2019" name="Sci. Rep.">
        <title>Comparative genomics of chytrid fungi reveal insights into the obligate biotrophic and pathogenic lifestyle of Synchytrium endobioticum.</title>
        <authorList>
            <person name="van de Vossenberg B.T.L.H."/>
            <person name="Warris S."/>
            <person name="Nguyen H.D.T."/>
            <person name="van Gent-Pelzer M.P.E."/>
            <person name="Joly D.L."/>
            <person name="van de Geest H.C."/>
            <person name="Bonants P.J.M."/>
            <person name="Smith D.S."/>
            <person name="Levesque C.A."/>
            <person name="van der Lee T.A.J."/>
        </authorList>
    </citation>
    <scope>NUCLEOTIDE SEQUENCE [LARGE SCALE GENOMIC DNA]</scope>
    <source>
        <strain evidence="9 10">JEL517</strain>
    </source>
</reference>
<evidence type="ECO:0000256" key="2">
    <source>
        <dbReference type="ARBA" id="ARBA00004687"/>
    </source>
</evidence>
<evidence type="ECO:0000256" key="7">
    <source>
        <dbReference type="ARBA" id="ARBA00023136"/>
    </source>
</evidence>
<comment type="subcellular location">
    <subcellularLocation>
        <location evidence="1">Endoplasmic reticulum membrane</location>
        <topology evidence="1">Multi-pass membrane protein</topology>
    </subcellularLocation>
</comment>
<feature type="transmembrane region" description="Helical" evidence="8">
    <location>
        <begin position="115"/>
        <end position="136"/>
    </location>
</feature>
<keyword evidence="4 8" id="KW-0812">Transmembrane</keyword>
<keyword evidence="5" id="KW-0256">Endoplasmic reticulum</keyword>
<feature type="transmembrane region" description="Helical" evidence="8">
    <location>
        <begin position="83"/>
        <end position="109"/>
    </location>
</feature>
<dbReference type="UniPathway" id="UPA00196"/>
<dbReference type="OrthoDB" id="2112445at2759"/>
<dbReference type="GO" id="GO:0005789">
    <property type="term" value="C:endoplasmic reticulum membrane"/>
    <property type="evidence" value="ECO:0007669"/>
    <property type="project" value="UniProtKB-SubCell"/>
</dbReference>
<feature type="transmembrane region" description="Helical" evidence="8">
    <location>
        <begin position="157"/>
        <end position="177"/>
    </location>
</feature>
<keyword evidence="10" id="KW-1185">Reference proteome</keyword>
<dbReference type="InterPro" id="IPR009580">
    <property type="entry name" value="GPI_biosynthesis_protein_Pig-F"/>
</dbReference>
<dbReference type="EMBL" id="QEAO01000003">
    <property type="protein sequence ID" value="TPX37175.1"/>
    <property type="molecule type" value="Genomic_DNA"/>
</dbReference>
<dbReference type="GO" id="GO:0006506">
    <property type="term" value="P:GPI anchor biosynthetic process"/>
    <property type="evidence" value="ECO:0007669"/>
    <property type="project" value="UniProtKB-UniPathway"/>
</dbReference>
<dbReference type="STRING" id="1806994.A0A507CHK9"/>
<accession>A0A507CHK9</accession>
<evidence type="ECO:0000313" key="9">
    <source>
        <dbReference type="EMBL" id="TPX37175.1"/>
    </source>
</evidence>
<protein>
    <recommendedName>
        <fullName evidence="11">Glycosylphosphatidylinositol anchor biosynthesis protein 11</fullName>
    </recommendedName>
</protein>
<dbReference type="GeneID" id="42002016"/>
<evidence type="ECO:0008006" key="11">
    <source>
        <dbReference type="Google" id="ProtNLM"/>
    </source>
</evidence>
<evidence type="ECO:0000313" key="10">
    <source>
        <dbReference type="Proteomes" id="UP000319731"/>
    </source>
</evidence>
<comment type="caution">
    <text evidence="9">The sequence shown here is derived from an EMBL/GenBank/DDBJ whole genome shotgun (WGS) entry which is preliminary data.</text>
</comment>
<evidence type="ECO:0000256" key="4">
    <source>
        <dbReference type="ARBA" id="ARBA00022692"/>
    </source>
</evidence>